<organism evidence="4 5">
    <name type="scientific">Conger conger</name>
    <name type="common">Conger eel</name>
    <name type="synonym">Muraena conger</name>
    <dbReference type="NCBI Taxonomy" id="82655"/>
    <lineage>
        <taxon>Eukaryota</taxon>
        <taxon>Metazoa</taxon>
        <taxon>Chordata</taxon>
        <taxon>Craniata</taxon>
        <taxon>Vertebrata</taxon>
        <taxon>Euteleostomi</taxon>
        <taxon>Actinopterygii</taxon>
        <taxon>Neopterygii</taxon>
        <taxon>Teleostei</taxon>
        <taxon>Anguilliformes</taxon>
        <taxon>Congridae</taxon>
        <taxon>Conger</taxon>
    </lineage>
</organism>
<dbReference type="Pfam" id="PF00059">
    <property type="entry name" value="Lectin_C"/>
    <property type="match status" value="2"/>
</dbReference>
<feature type="domain" description="C-type lectin" evidence="3">
    <location>
        <begin position="107"/>
        <end position="220"/>
    </location>
</feature>
<dbReference type="Gene3D" id="3.10.100.10">
    <property type="entry name" value="Mannose-Binding Protein A, subunit A"/>
    <property type="match status" value="3"/>
</dbReference>
<keyword evidence="2" id="KW-0472">Membrane</keyword>
<dbReference type="SMART" id="SM00034">
    <property type="entry name" value="CLECT"/>
    <property type="match status" value="2"/>
</dbReference>
<evidence type="ECO:0000259" key="3">
    <source>
        <dbReference type="PROSITE" id="PS50041"/>
    </source>
</evidence>
<dbReference type="OrthoDB" id="8935730at2759"/>
<dbReference type="PROSITE" id="PS00615">
    <property type="entry name" value="C_TYPE_LECTIN_1"/>
    <property type="match status" value="1"/>
</dbReference>
<keyword evidence="5" id="KW-1185">Reference proteome</keyword>
<dbReference type="InterPro" id="IPR018378">
    <property type="entry name" value="C-type_lectin_CS"/>
</dbReference>
<dbReference type="AlphaFoldDB" id="A0A9Q1CW87"/>
<feature type="transmembrane region" description="Helical" evidence="2">
    <location>
        <begin position="44"/>
        <end position="67"/>
    </location>
</feature>
<dbReference type="Proteomes" id="UP001152803">
    <property type="component" value="Unassembled WGS sequence"/>
</dbReference>
<dbReference type="InterPro" id="IPR016186">
    <property type="entry name" value="C-type_lectin-like/link_sf"/>
</dbReference>
<dbReference type="EMBL" id="JAFJMO010000018">
    <property type="protein sequence ID" value="KAJ8250715.1"/>
    <property type="molecule type" value="Genomic_DNA"/>
</dbReference>
<reference evidence="4" key="1">
    <citation type="journal article" date="2023" name="Science">
        <title>Genome structures resolve the early diversification of teleost fishes.</title>
        <authorList>
            <person name="Parey E."/>
            <person name="Louis A."/>
            <person name="Montfort J."/>
            <person name="Bouchez O."/>
            <person name="Roques C."/>
            <person name="Iampietro C."/>
            <person name="Lluch J."/>
            <person name="Castinel A."/>
            <person name="Donnadieu C."/>
            <person name="Desvignes T."/>
            <person name="Floi Bucao C."/>
            <person name="Jouanno E."/>
            <person name="Wen M."/>
            <person name="Mejri S."/>
            <person name="Dirks R."/>
            <person name="Jansen H."/>
            <person name="Henkel C."/>
            <person name="Chen W.J."/>
            <person name="Zahm M."/>
            <person name="Cabau C."/>
            <person name="Klopp C."/>
            <person name="Thompson A.W."/>
            <person name="Robinson-Rechavi M."/>
            <person name="Braasch I."/>
            <person name="Lecointre G."/>
            <person name="Bobe J."/>
            <person name="Postlethwait J.H."/>
            <person name="Berthelot C."/>
            <person name="Roest Crollius H."/>
            <person name="Guiguen Y."/>
        </authorList>
    </citation>
    <scope>NUCLEOTIDE SEQUENCE</scope>
    <source>
        <strain evidence="4">Concon-B</strain>
    </source>
</reference>
<dbReference type="PROSITE" id="PS50041">
    <property type="entry name" value="C_TYPE_LECTIN_2"/>
    <property type="match status" value="2"/>
</dbReference>
<dbReference type="PANTHER" id="PTHR22803">
    <property type="entry name" value="MANNOSE, PHOSPHOLIPASE, LECTIN RECEPTOR RELATED"/>
    <property type="match status" value="1"/>
</dbReference>
<evidence type="ECO:0000256" key="1">
    <source>
        <dbReference type="ARBA" id="ARBA00023157"/>
    </source>
</evidence>
<keyword evidence="1" id="KW-1015">Disulfide bond</keyword>
<feature type="domain" description="C-type lectin" evidence="3">
    <location>
        <begin position="306"/>
        <end position="421"/>
    </location>
</feature>
<dbReference type="InterPro" id="IPR001304">
    <property type="entry name" value="C-type_lectin-like"/>
</dbReference>
<evidence type="ECO:0000313" key="5">
    <source>
        <dbReference type="Proteomes" id="UP001152803"/>
    </source>
</evidence>
<evidence type="ECO:0000313" key="4">
    <source>
        <dbReference type="EMBL" id="KAJ8250715.1"/>
    </source>
</evidence>
<keyword evidence="2" id="KW-1133">Transmembrane helix</keyword>
<protein>
    <recommendedName>
        <fullName evidence="3">C-type lectin domain-containing protein</fullName>
    </recommendedName>
</protein>
<accession>A0A9Q1CW87</accession>
<dbReference type="InterPro" id="IPR016187">
    <property type="entry name" value="CTDL_fold"/>
</dbReference>
<gene>
    <name evidence="4" type="ORF">COCON_G00226370</name>
</gene>
<dbReference type="SUPFAM" id="SSF56436">
    <property type="entry name" value="C-type lectin-like"/>
    <property type="match status" value="3"/>
</dbReference>
<proteinExistence type="predicted"/>
<comment type="caution">
    <text evidence="4">The sequence shown here is derived from an EMBL/GenBank/DDBJ whole genome shotgun (WGS) entry which is preliminary data.</text>
</comment>
<name>A0A9Q1CW87_CONCO</name>
<evidence type="ECO:0000256" key="2">
    <source>
        <dbReference type="SAM" id="Phobius"/>
    </source>
</evidence>
<dbReference type="InterPro" id="IPR050111">
    <property type="entry name" value="C-type_lectin/snaclec_domain"/>
</dbReference>
<sequence>MAASTTIIPEGTYANLDSPDHHVYSTVNPTTQKNSGPRKTGKRLAVALGLLCVILLTATITLCVLYMTALDGLKAQNDQLQKDYDNLMRQCRPTPPSSSCPESWKSFSSKCYLFTQTKQKWDDCRTYCKEQGADLVTQMQKSWNDNHKYCKEQGADLVIINNEDEQNFTNQNAVEGEYWIGLHDPDPNKSCFRWVDGTRPQTTFWKPGAPDEQRNHEECVFTGPEIPGLQCSQPPGVGRGLSRRLLPEANGAHRPHAPSQSAVAVLALASICNVSCSILDPMPLPQARDSKPAPLSSSCPESWKSFSCKCYLFVQTKRNWDDCRTHCQEQGADLVIINNEAEQEFISQNAGNIEEYWTGLYDPEPTQSFFRWVDGTRPQKTFWKPGEPDGKRNQKGCAYTGPGALKWGSTNCVQSRWSICER</sequence>
<keyword evidence="2" id="KW-0812">Transmembrane</keyword>